<dbReference type="CTD" id="10666"/>
<keyword evidence="1" id="KW-1133">Transmembrane helix</keyword>
<name>F7CVI6_MONDO</name>
<dbReference type="KEGG" id="mdo:100020391"/>
<dbReference type="InterPro" id="IPR013783">
    <property type="entry name" value="Ig-like_fold"/>
</dbReference>
<keyword evidence="1" id="KW-0472">Membrane</keyword>
<dbReference type="GeneID" id="100020391"/>
<dbReference type="GO" id="GO:0002729">
    <property type="term" value="P:positive regulation of natural killer cell cytokine production"/>
    <property type="evidence" value="ECO:0007669"/>
    <property type="project" value="InterPro"/>
</dbReference>
<reference evidence="4" key="3">
    <citation type="submission" date="2025-09" db="UniProtKB">
        <authorList>
            <consortium name="Ensembl"/>
        </authorList>
    </citation>
    <scope>IDENTIFICATION</scope>
</reference>
<dbReference type="InterPro" id="IPR003599">
    <property type="entry name" value="Ig_sub"/>
</dbReference>
<dbReference type="Proteomes" id="UP000002280">
    <property type="component" value="Chromosome 3"/>
</dbReference>
<reference evidence="4 5" key="1">
    <citation type="journal article" date="2007" name="Nature">
        <title>Genome of the marsupial Monodelphis domestica reveals innovation in non-coding sequences.</title>
        <authorList>
            <person name="Mikkelsen T.S."/>
            <person name="Wakefield M.J."/>
            <person name="Aken B."/>
            <person name="Amemiya C.T."/>
            <person name="Chang J.L."/>
            <person name="Duke S."/>
            <person name="Garber M."/>
            <person name="Gentles A.J."/>
            <person name="Goodstadt L."/>
            <person name="Heger A."/>
            <person name="Jurka J."/>
            <person name="Kamal M."/>
            <person name="Mauceli E."/>
            <person name="Searle S.M."/>
            <person name="Sharpe T."/>
            <person name="Baker M.L."/>
            <person name="Batzer M.A."/>
            <person name="Benos P.V."/>
            <person name="Belov K."/>
            <person name="Clamp M."/>
            <person name="Cook A."/>
            <person name="Cuff J."/>
            <person name="Das R."/>
            <person name="Davidow L."/>
            <person name="Deakin J.E."/>
            <person name="Fazzari M.J."/>
            <person name="Glass J.L."/>
            <person name="Grabherr M."/>
            <person name="Greally J.M."/>
            <person name="Gu W."/>
            <person name="Hore T.A."/>
            <person name="Huttley G.A."/>
            <person name="Kleber M."/>
            <person name="Jirtle R.L."/>
            <person name="Koina E."/>
            <person name="Lee J.T."/>
            <person name="Mahony S."/>
            <person name="Marra M.A."/>
            <person name="Miller R.D."/>
            <person name="Nicholls R.D."/>
            <person name="Oda M."/>
            <person name="Papenfuss A.T."/>
            <person name="Parra Z.E."/>
            <person name="Pollock D.D."/>
            <person name="Ray D.A."/>
            <person name="Schein J.E."/>
            <person name="Speed T.P."/>
            <person name="Thompson K."/>
            <person name="VandeBerg J.L."/>
            <person name="Wade C.M."/>
            <person name="Walker J.A."/>
            <person name="Waters P.D."/>
            <person name="Webber C."/>
            <person name="Weidman J.R."/>
            <person name="Xie X."/>
            <person name="Zody M.C."/>
            <person name="Baldwin J."/>
            <person name="Abdouelleil A."/>
            <person name="Abdulkadir J."/>
            <person name="Abebe A."/>
            <person name="Abera B."/>
            <person name="Abreu J."/>
            <person name="Acer S.C."/>
            <person name="Aftuck L."/>
            <person name="Alexander A."/>
            <person name="An P."/>
            <person name="Anderson E."/>
            <person name="Anderson S."/>
            <person name="Arachi H."/>
            <person name="Azer M."/>
            <person name="Bachantsang P."/>
            <person name="Barry A."/>
            <person name="Bayul T."/>
            <person name="Berlin A."/>
            <person name="Bessette D."/>
            <person name="Bloom T."/>
            <person name="Bloom T."/>
            <person name="Boguslavskiy L."/>
            <person name="Bonnet C."/>
            <person name="Boukhgalter B."/>
            <person name="Bourzgui I."/>
            <person name="Brown A."/>
            <person name="Cahill P."/>
            <person name="Channer S."/>
            <person name="Cheshatsang Y."/>
            <person name="Chuda L."/>
            <person name="Citroen M."/>
            <person name="Collymore A."/>
            <person name="Cooke P."/>
            <person name="Costello M."/>
            <person name="D'Aco K."/>
            <person name="Daza R."/>
            <person name="De Haan G."/>
            <person name="DeGray S."/>
            <person name="DeMaso C."/>
            <person name="Dhargay N."/>
            <person name="Dooley K."/>
            <person name="Dooley E."/>
            <person name="Doricent M."/>
            <person name="Dorje P."/>
            <person name="Dorjee K."/>
            <person name="Dupes A."/>
            <person name="Elong R."/>
            <person name="Falk J."/>
            <person name="Farina A."/>
            <person name="Faro S."/>
            <person name="Ferguson D."/>
            <person name="Fisher S."/>
            <person name="Foley C.D."/>
            <person name="Franke A."/>
            <person name="Friedrich D."/>
            <person name="Gadbois L."/>
            <person name="Gearin G."/>
            <person name="Gearin C.R."/>
            <person name="Giannoukos G."/>
            <person name="Goode T."/>
            <person name="Graham J."/>
            <person name="Grandbois E."/>
            <person name="Grewal S."/>
            <person name="Gyaltsen K."/>
            <person name="Hafez N."/>
            <person name="Hagos B."/>
            <person name="Hall J."/>
            <person name="Henson C."/>
            <person name="Hollinger A."/>
            <person name="Honan T."/>
            <person name="Huard M.D."/>
            <person name="Hughes L."/>
            <person name="Hurhula B."/>
            <person name="Husby M.E."/>
            <person name="Kamat A."/>
            <person name="Kanga B."/>
            <person name="Kashin S."/>
            <person name="Khazanovich D."/>
            <person name="Kisner P."/>
            <person name="Lance K."/>
            <person name="Lara M."/>
            <person name="Lee W."/>
            <person name="Lennon N."/>
            <person name="Letendre F."/>
            <person name="LeVine R."/>
            <person name="Lipovsky A."/>
            <person name="Liu X."/>
            <person name="Liu J."/>
            <person name="Liu S."/>
            <person name="Lokyitsang T."/>
            <person name="Lokyitsang Y."/>
            <person name="Lubonja R."/>
            <person name="Lui A."/>
            <person name="MacDonald P."/>
            <person name="Magnisalis V."/>
            <person name="Maru K."/>
            <person name="Matthews C."/>
            <person name="McCusker W."/>
            <person name="McDonough S."/>
            <person name="Mehta T."/>
            <person name="Meldrim J."/>
            <person name="Meneus L."/>
            <person name="Mihai O."/>
            <person name="Mihalev A."/>
            <person name="Mihova T."/>
            <person name="Mittelman R."/>
            <person name="Mlenga V."/>
            <person name="Montmayeur A."/>
            <person name="Mulrain L."/>
            <person name="Navidi A."/>
            <person name="Naylor J."/>
            <person name="Negash T."/>
            <person name="Nguyen T."/>
            <person name="Nguyen N."/>
            <person name="Nicol R."/>
            <person name="Norbu C."/>
            <person name="Norbu N."/>
            <person name="Novod N."/>
            <person name="O'Neill B."/>
            <person name="Osman S."/>
            <person name="Markiewicz E."/>
            <person name="Oyono O.L."/>
            <person name="Patti C."/>
            <person name="Phunkhang P."/>
            <person name="Pierre F."/>
            <person name="Priest M."/>
            <person name="Raghuraman S."/>
            <person name="Rege F."/>
            <person name="Reyes R."/>
            <person name="Rise C."/>
            <person name="Rogov P."/>
            <person name="Ross K."/>
            <person name="Ryan E."/>
            <person name="Settipalli S."/>
            <person name="Shea T."/>
            <person name="Sherpa N."/>
            <person name="Shi L."/>
            <person name="Shih D."/>
            <person name="Sparrow T."/>
            <person name="Spaulding J."/>
            <person name="Stalker J."/>
            <person name="Stange-Thomann N."/>
            <person name="Stavropoulos S."/>
            <person name="Stone C."/>
            <person name="Strader C."/>
            <person name="Tesfaye S."/>
            <person name="Thomson T."/>
            <person name="Thoulutsang Y."/>
            <person name="Thoulutsang D."/>
            <person name="Topham K."/>
            <person name="Topping I."/>
            <person name="Tsamla T."/>
            <person name="Vassiliev H."/>
            <person name="Vo A."/>
            <person name="Wangchuk T."/>
            <person name="Wangdi T."/>
            <person name="Weiand M."/>
            <person name="Wilkinson J."/>
            <person name="Wilson A."/>
            <person name="Yadav S."/>
            <person name="Young G."/>
            <person name="Yu Q."/>
            <person name="Zembek L."/>
            <person name="Zhong D."/>
            <person name="Zimmer A."/>
            <person name="Zwirko Z."/>
            <person name="Jaffe D.B."/>
            <person name="Alvarez P."/>
            <person name="Brockman W."/>
            <person name="Butler J."/>
            <person name="Chin C."/>
            <person name="Gnerre S."/>
            <person name="MacCallum I."/>
            <person name="Graves J.A."/>
            <person name="Ponting C.P."/>
            <person name="Breen M."/>
            <person name="Samollow P.B."/>
            <person name="Lander E.S."/>
            <person name="Lindblad-Toh K."/>
        </authorList>
    </citation>
    <scope>NUCLEOTIDE SEQUENCE [LARGE SCALE GENOMIC DNA]</scope>
</reference>
<dbReference type="AlphaFoldDB" id="F7CVI6"/>
<feature type="signal peptide" evidence="2">
    <location>
        <begin position="1"/>
        <end position="17"/>
    </location>
</feature>
<dbReference type="GO" id="GO:0009897">
    <property type="term" value="C:external side of plasma membrane"/>
    <property type="evidence" value="ECO:0000318"/>
    <property type="project" value="GO_Central"/>
</dbReference>
<accession>F7CVI6</accession>
<feature type="transmembrane region" description="Helical" evidence="1">
    <location>
        <begin position="249"/>
        <end position="275"/>
    </location>
</feature>
<keyword evidence="2" id="KW-0732">Signal</keyword>
<evidence type="ECO:0000313" key="5">
    <source>
        <dbReference type="Proteomes" id="UP000002280"/>
    </source>
</evidence>
<evidence type="ECO:0000256" key="2">
    <source>
        <dbReference type="SAM" id="SignalP"/>
    </source>
</evidence>
<reference evidence="4" key="2">
    <citation type="submission" date="2025-08" db="UniProtKB">
        <authorList>
            <consortium name="Ensembl"/>
        </authorList>
    </citation>
    <scope>IDENTIFICATION</scope>
</reference>
<dbReference type="FunFam" id="2.60.40.10:FF:001737">
    <property type="entry name" value="CD226 molecule"/>
    <property type="match status" value="1"/>
</dbReference>
<dbReference type="eggNOG" id="ENOG502RY5X">
    <property type="taxonomic scope" value="Eukaryota"/>
</dbReference>
<organism evidence="4 5">
    <name type="scientific">Monodelphis domestica</name>
    <name type="common">Gray short-tailed opossum</name>
    <dbReference type="NCBI Taxonomy" id="13616"/>
    <lineage>
        <taxon>Eukaryota</taxon>
        <taxon>Metazoa</taxon>
        <taxon>Chordata</taxon>
        <taxon>Craniata</taxon>
        <taxon>Vertebrata</taxon>
        <taxon>Euteleostomi</taxon>
        <taxon>Mammalia</taxon>
        <taxon>Metatheria</taxon>
        <taxon>Didelphimorphia</taxon>
        <taxon>Didelphidae</taxon>
        <taxon>Monodelphis</taxon>
    </lineage>
</organism>
<dbReference type="GO" id="GO:0002891">
    <property type="term" value="P:positive regulation of immunoglobulin mediated immune response"/>
    <property type="evidence" value="ECO:0000318"/>
    <property type="project" value="GO_Central"/>
</dbReference>
<evidence type="ECO:0000259" key="3">
    <source>
        <dbReference type="PROSITE" id="PS50835"/>
    </source>
</evidence>
<dbReference type="InParanoid" id="F7CVI6"/>
<dbReference type="InterPro" id="IPR007110">
    <property type="entry name" value="Ig-like_dom"/>
</dbReference>
<dbReference type="STRING" id="13616.ENSMODP00000026734"/>
<feature type="chain" id="PRO_5003350725" evidence="2">
    <location>
        <begin position="18"/>
        <end position="329"/>
    </location>
</feature>
<dbReference type="OMA" id="RATNNYR"/>
<sequence length="329" mass="37648">MLCLLLFVVLQAHKAISEEKFVDTTIKLAKNMIFECEYPGLEFTSQAEWFKITTKGKDSMAIFNPEYGELIRMNYINRVHFFNSSVAANVSLFFHNASKADVGLYSCSLQLFPLGLWEKVIKVVQSDGFETRVPSNSHVESEPGNNVKLVFQTHMASPLKYVTWERIQPHQIDHLTSCNLNKGKSYGFKYHRKILTSCSQGMKSSFIVIHNITASDSGFYQCCLTTSTGENETFVMKLTVTDAKTDYRIIFFIAGGAASFLILVMFVIIISYCCMRKRRKKIFSKALWDFQIQSSNNYDRSGISDQTQDYKEEDIYVNCPAFSQRPQPR</sequence>
<dbReference type="GO" id="GO:0050839">
    <property type="term" value="F:cell adhesion molecule binding"/>
    <property type="evidence" value="ECO:0000318"/>
    <property type="project" value="GO_Central"/>
</dbReference>
<gene>
    <name evidence="4" type="primary">CD226</name>
</gene>
<keyword evidence="5" id="KW-1185">Reference proteome</keyword>
<dbReference type="Bgee" id="ENSMODG00000021399">
    <property type="expression patterns" value="Expressed in blood and 3 other cell types or tissues"/>
</dbReference>
<dbReference type="RefSeq" id="XP_007487841.1">
    <property type="nucleotide sequence ID" value="XM_007487779.2"/>
</dbReference>
<dbReference type="FunCoup" id="F7CVI6">
    <property type="interactions" value="196"/>
</dbReference>
<dbReference type="SUPFAM" id="SSF48726">
    <property type="entry name" value="Immunoglobulin"/>
    <property type="match status" value="2"/>
</dbReference>
<keyword evidence="1" id="KW-0812">Transmembrane</keyword>
<dbReference type="GO" id="GO:0050862">
    <property type="term" value="P:positive regulation of T cell receptor signaling pathway"/>
    <property type="evidence" value="ECO:0000318"/>
    <property type="project" value="GO_Central"/>
</dbReference>
<dbReference type="PANTHER" id="PTHR47011">
    <property type="entry name" value="CD226 ANTIGEN"/>
    <property type="match status" value="1"/>
</dbReference>
<dbReference type="InterPro" id="IPR042842">
    <property type="entry name" value="CD226"/>
</dbReference>
<dbReference type="HOGENOM" id="CLU_069157_0_0_1"/>
<dbReference type="InterPro" id="IPR036179">
    <property type="entry name" value="Ig-like_dom_sf"/>
</dbReference>
<dbReference type="Gene3D" id="2.60.40.10">
    <property type="entry name" value="Immunoglobulins"/>
    <property type="match status" value="2"/>
</dbReference>
<protein>
    <submittedName>
        <fullName evidence="4">CD226 molecule</fullName>
    </submittedName>
</protein>
<dbReference type="GeneTree" id="ENSGT00500000044993"/>
<evidence type="ECO:0000313" key="4">
    <source>
        <dbReference type="Ensembl" id="ENSMODP00000026734.3"/>
    </source>
</evidence>
<proteinExistence type="predicted"/>
<dbReference type="OrthoDB" id="9937217at2759"/>
<dbReference type="PROSITE" id="PS50835">
    <property type="entry name" value="IG_LIKE"/>
    <property type="match status" value="1"/>
</dbReference>
<dbReference type="PANTHER" id="PTHR47011:SF1">
    <property type="entry name" value="CD226 ANTIGEN"/>
    <property type="match status" value="1"/>
</dbReference>
<dbReference type="SMART" id="SM00409">
    <property type="entry name" value="IG"/>
    <property type="match status" value="2"/>
</dbReference>
<feature type="domain" description="Ig-like" evidence="3">
    <location>
        <begin position="134"/>
        <end position="241"/>
    </location>
</feature>
<dbReference type="GO" id="GO:0060369">
    <property type="term" value="P:positive regulation of Fc receptor mediated stimulatory signaling pathway"/>
    <property type="evidence" value="ECO:0000318"/>
    <property type="project" value="GO_Central"/>
</dbReference>
<evidence type="ECO:0000256" key="1">
    <source>
        <dbReference type="SAM" id="Phobius"/>
    </source>
</evidence>
<dbReference type="Ensembl" id="ENSMODT00000027215.4">
    <property type="protein sequence ID" value="ENSMODP00000026734.3"/>
    <property type="gene ID" value="ENSMODG00000021399.4"/>
</dbReference>